<protein>
    <submittedName>
        <fullName evidence="1">Uncharacterized protein</fullName>
    </submittedName>
</protein>
<reference evidence="1 2" key="1">
    <citation type="submission" date="2024-08" db="EMBL/GenBank/DDBJ databases">
        <title>Halobellus sp. MBLA0158 whole genome sequence.</title>
        <authorList>
            <person name="Hwang C.Y."/>
            <person name="Cho E.-S."/>
            <person name="Seo M.-J."/>
        </authorList>
    </citation>
    <scope>NUCLEOTIDE SEQUENCE [LARGE SCALE GENOMIC DNA]</scope>
    <source>
        <strain evidence="1 2">MBLA0158</strain>
    </source>
</reference>
<gene>
    <name evidence="1" type="ORF">OS889_14280</name>
</gene>
<keyword evidence="2" id="KW-1185">Reference proteome</keyword>
<evidence type="ECO:0000313" key="1">
    <source>
        <dbReference type="EMBL" id="MFA1612165.1"/>
    </source>
</evidence>
<dbReference type="Proteomes" id="UP001570511">
    <property type="component" value="Unassembled WGS sequence"/>
</dbReference>
<proteinExistence type="predicted"/>
<organism evidence="1 2">
    <name type="scientific">Halobellus rubicundus</name>
    <dbReference type="NCBI Taxonomy" id="2996466"/>
    <lineage>
        <taxon>Archaea</taxon>
        <taxon>Methanobacteriati</taxon>
        <taxon>Methanobacteriota</taxon>
        <taxon>Stenosarchaea group</taxon>
        <taxon>Halobacteria</taxon>
        <taxon>Halobacteriales</taxon>
        <taxon>Haloferacaceae</taxon>
        <taxon>Halobellus</taxon>
    </lineage>
</organism>
<dbReference type="EMBL" id="JBGNYA010000001">
    <property type="protein sequence ID" value="MFA1612165.1"/>
    <property type="molecule type" value="Genomic_DNA"/>
</dbReference>
<comment type="caution">
    <text evidence="1">The sequence shown here is derived from an EMBL/GenBank/DDBJ whole genome shotgun (WGS) entry which is preliminary data.</text>
</comment>
<sequence length="95" mass="10751">MTELTTATIDWSGTDEPIALTNIHILTAMAEMDPNESKGERSRYVKFGGFEYPLKYTVGRAIAHATGEERRDFHSDRGEELLEQLGFETVKKSQE</sequence>
<accession>A0ABD5ME25</accession>
<name>A0ABD5ME25_9EURY</name>
<dbReference type="AlphaFoldDB" id="A0ABD5ME25"/>
<dbReference type="RefSeq" id="WP_372390879.1">
    <property type="nucleotide sequence ID" value="NZ_JBGNYA010000001.1"/>
</dbReference>
<evidence type="ECO:0000313" key="2">
    <source>
        <dbReference type="Proteomes" id="UP001570511"/>
    </source>
</evidence>